<name>A0A8S5RVS7_9CAUD</name>
<proteinExistence type="predicted"/>
<reference evidence="1" key="1">
    <citation type="journal article" date="2021" name="Proc. Natl. Acad. Sci. U.S.A.">
        <title>A Catalog of Tens of Thousands of Viruses from Human Metagenomes Reveals Hidden Associations with Chronic Diseases.</title>
        <authorList>
            <person name="Tisza M.J."/>
            <person name="Buck C.B."/>
        </authorList>
    </citation>
    <scope>NUCLEOTIDE SEQUENCE</scope>
    <source>
        <strain evidence="1">CtHip2</strain>
    </source>
</reference>
<organism evidence="1">
    <name type="scientific">Siphoviridae sp. ctHip2</name>
    <dbReference type="NCBI Taxonomy" id="2827830"/>
    <lineage>
        <taxon>Viruses</taxon>
        <taxon>Duplodnaviria</taxon>
        <taxon>Heunggongvirae</taxon>
        <taxon>Uroviricota</taxon>
        <taxon>Caudoviricetes</taxon>
    </lineage>
</organism>
<protein>
    <submittedName>
        <fullName evidence="1">Uncharacterized protein</fullName>
    </submittedName>
</protein>
<evidence type="ECO:0000313" key="1">
    <source>
        <dbReference type="EMBL" id="DAF42861.1"/>
    </source>
</evidence>
<sequence length="188" mass="22099">MTKELKPLKSILFVSRNKDNKHLPDFKERRYVRLTTKTAEELKKDFDHWAAKGPEGEFCRFYMKINARDPEKTKKNLIKELIFNDNFDLVSAEAKIAGIANKKECAAERKWLFDFDDTEDKLEEFINDIKEYDKASVPLEIEVHKTPNGHAVIVNRGFDTRELMKKWNATVELKKDEMLCVNWTGKEN</sequence>
<dbReference type="EMBL" id="BK032497">
    <property type="protein sequence ID" value="DAF42861.1"/>
    <property type="molecule type" value="Genomic_DNA"/>
</dbReference>
<accession>A0A8S5RVS7</accession>